<feature type="region of interest" description="Disordered" evidence="1">
    <location>
        <begin position="143"/>
        <end position="182"/>
    </location>
</feature>
<dbReference type="EMBL" id="CAJPDT010000189">
    <property type="protein sequence ID" value="CAF9942465.1"/>
    <property type="molecule type" value="Genomic_DNA"/>
</dbReference>
<feature type="region of interest" description="Disordered" evidence="1">
    <location>
        <begin position="271"/>
        <end position="308"/>
    </location>
</feature>
<name>A0A8H3J8B5_9LECA</name>
<evidence type="ECO:0000256" key="1">
    <source>
        <dbReference type="SAM" id="MobiDB-lite"/>
    </source>
</evidence>
<comment type="caution">
    <text evidence="2">The sequence shown here is derived from an EMBL/GenBank/DDBJ whole genome shotgun (WGS) entry which is preliminary data.</text>
</comment>
<keyword evidence="3" id="KW-1185">Reference proteome</keyword>
<evidence type="ECO:0000313" key="2">
    <source>
        <dbReference type="EMBL" id="CAF9942465.1"/>
    </source>
</evidence>
<dbReference type="OrthoDB" id="5415857at2759"/>
<gene>
    <name evidence="2" type="ORF">IMSHALPRED_003694</name>
</gene>
<feature type="region of interest" description="Disordered" evidence="1">
    <location>
        <begin position="415"/>
        <end position="434"/>
    </location>
</feature>
<sequence length="628" mass="70472">MVLPGWNVSEPVDLAFKLYDVVECLRSAPGSAKAFVSKINNFRSNLKELQRILEIEISSDPAQDLEHLRATVLECQACVKRCEEYGEGFEKLTKDGKGKMEGAGQAARWALQEKKVARLREEIDGQMNSIGLTLAIKTFADGRPRQSSQTVTSGLHPPLRSGTLASLPPYSSPEPNWTHKESLQHAKTPADFLGLGIEHKRKTSDPDIPNFQLEQENSEGKKIVSSPQISPNRLHPLMEQDEFAELDPEDAMKSLGRRWNTTEEVALSPTGLGISRPLSEGSSVGSRAFTSPTNSSRRTSMTEVTASTSRHNSVFALESAVVEMAMENLSGVQVSYYKAKSRISYPVATIESVRDKQTGRRYIIISPPISSNIQLYLAPPTERIIAHSEHPQAYGATTKHRVKFIEPYPLRSRKILSERRPSDTSSVLSPSLDPVSSAASIASSRGLGSPVLTPNGGVLKEESRRQEYDFENREDYRIFQELLMGPEVKLQLQVPVQSIMEKRYEESKPNKESQLQYLRLWQAVGRQTCMFFANLSSKKYREYRMENFRPIESKSKTTIKLEHHLPGMVRRKSSSKSPLIIAQLSSQEQARSDCYTEQNDTADLDYLSIQFDSGEDKDAFLREARFHG</sequence>
<protein>
    <submittedName>
        <fullName evidence="2">Uncharacterized protein</fullName>
    </submittedName>
</protein>
<reference evidence="2" key="1">
    <citation type="submission" date="2021-03" db="EMBL/GenBank/DDBJ databases">
        <authorList>
            <person name="Tagirdzhanova G."/>
        </authorList>
    </citation>
    <scope>NUCLEOTIDE SEQUENCE</scope>
</reference>
<organism evidence="2 3">
    <name type="scientific">Imshaugia aleurites</name>
    <dbReference type="NCBI Taxonomy" id="172621"/>
    <lineage>
        <taxon>Eukaryota</taxon>
        <taxon>Fungi</taxon>
        <taxon>Dikarya</taxon>
        <taxon>Ascomycota</taxon>
        <taxon>Pezizomycotina</taxon>
        <taxon>Lecanoromycetes</taxon>
        <taxon>OSLEUM clade</taxon>
        <taxon>Lecanoromycetidae</taxon>
        <taxon>Lecanorales</taxon>
        <taxon>Lecanorineae</taxon>
        <taxon>Parmeliaceae</taxon>
        <taxon>Imshaugia</taxon>
    </lineage>
</organism>
<dbReference type="AlphaFoldDB" id="A0A8H3J8B5"/>
<accession>A0A8H3J8B5</accession>
<evidence type="ECO:0000313" key="3">
    <source>
        <dbReference type="Proteomes" id="UP000664534"/>
    </source>
</evidence>
<feature type="compositionally biased region" description="Polar residues" evidence="1">
    <location>
        <begin position="280"/>
        <end position="308"/>
    </location>
</feature>
<feature type="compositionally biased region" description="Low complexity" evidence="1">
    <location>
        <begin position="423"/>
        <end position="434"/>
    </location>
</feature>
<dbReference type="Proteomes" id="UP000664534">
    <property type="component" value="Unassembled WGS sequence"/>
</dbReference>
<feature type="region of interest" description="Disordered" evidence="1">
    <location>
        <begin position="444"/>
        <end position="466"/>
    </location>
</feature>
<proteinExistence type="predicted"/>